<dbReference type="CDD" id="cd00010">
    <property type="entry name" value="AAI_LTSS"/>
    <property type="match status" value="1"/>
</dbReference>
<evidence type="ECO:0000259" key="2">
    <source>
        <dbReference type="Pfam" id="PF14368"/>
    </source>
</evidence>
<dbReference type="GO" id="GO:0005504">
    <property type="term" value="F:fatty acid binding"/>
    <property type="evidence" value="ECO:0007669"/>
    <property type="project" value="InterPro"/>
</dbReference>
<dbReference type="InterPro" id="IPR036312">
    <property type="entry name" value="Bifun_inhib/LTP/seed_sf"/>
</dbReference>
<dbReference type="GO" id="GO:0009627">
    <property type="term" value="P:systemic acquired resistance"/>
    <property type="evidence" value="ECO:0007669"/>
    <property type="project" value="InterPro"/>
</dbReference>
<evidence type="ECO:0000313" key="3">
    <source>
        <dbReference type="EMBL" id="ABR17125.1"/>
    </source>
</evidence>
<dbReference type="AlphaFoldDB" id="B8LN95"/>
<dbReference type="Gene3D" id="1.10.110.10">
    <property type="entry name" value="Plant lipid-transfer and hydrophobic proteins"/>
    <property type="match status" value="1"/>
</dbReference>
<dbReference type="Pfam" id="PF14368">
    <property type="entry name" value="LTP_2"/>
    <property type="match status" value="1"/>
</dbReference>
<dbReference type="EMBL" id="EF677291">
    <property type="protein sequence ID" value="ABR17125.1"/>
    <property type="molecule type" value="mRNA"/>
</dbReference>
<dbReference type="OMA" id="TECLCAV"/>
<sequence>MAFSFTNLLSLFLILSAVLGANAAGQCVVESEATKMAPCVEAAQNANAPVSAGCCNAVHKFSTDPACLCSVLLSKTAKDAGIDPAVAVSIPKRCQFSDRPVGYKCGAYTVP</sequence>
<dbReference type="InterPro" id="IPR039265">
    <property type="entry name" value="DIR1-like"/>
</dbReference>
<reference evidence="3" key="1">
    <citation type="submission" date="2007-06" db="EMBL/GenBank/DDBJ databases">
        <title>Full length cDNA sequences from Sitka Spruce (Picea sitchensis).</title>
        <authorList>
            <person name="Ralph S.G."/>
            <person name="Chun H.E."/>
            <person name="Liao N."/>
            <person name="Ali J."/>
            <person name="Reid K."/>
            <person name="Kolosova N."/>
            <person name="Cooper N."/>
            <person name="Cullis C."/>
            <person name="Jancsik S."/>
            <person name="Moore R."/>
            <person name="Mayo M."/>
            <person name="Wagner S."/>
            <person name="Holt R.A."/>
            <person name="Jones S.J.M."/>
            <person name="Marra M.A."/>
            <person name="Ritland C.E."/>
            <person name="Ritland K."/>
            <person name="Bohlmann J."/>
        </authorList>
    </citation>
    <scope>NUCLEOTIDE SEQUENCE</scope>
    <source>
        <tissue evidence="3">Green portion of the leader tissue</tissue>
    </source>
</reference>
<feature type="domain" description="Bifunctional inhibitor/plant lipid transfer protein/seed storage helical" evidence="2">
    <location>
        <begin position="20"/>
        <end position="101"/>
    </location>
</feature>
<dbReference type="SUPFAM" id="SSF47699">
    <property type="entry name" value="Bifunctional inhibitor/lipid-transfer protein/seed storage 2S albumin"/>
    <property type="match status" value="1"/>
</dbReference>
<protein>
    <recommendedName>
        <fullName evidence="2">Bifunctional inhibitor/plant lipid transfer protein/seed storage helical domain-containing protein</fullName>
    </recommendedName>
</protein>
<organism evidence="3">
    <name type="scientific">Picea sitchensis</name>
    <name type="common">Sitka spruce</name>
    <name type="synonym">Pinus sitchensis</name>
    <dbReference type="NCBI Taxonomy" id="3332"/>
    <lineage>
        <taxon>Eukaryota</taxon>
        <taxon>Viridiplantae</taxon>
        <taxon>Streptophyta</taxon>
        <taxon>Embryophyta</taxon>
        <taxon>Tracheophyta</taxon>
        <taxon>Spermatophyta</taxon>
        <taxon>Pinopsida</taxon>
        <taxon>Pinidae</taxon>
        <taxon>Conifers I</taxon>
        <taxon>Pinales</taxon>
        <taxon>Pinaceae</taxon>
        <taxon>Picea</taxon>
    </lineage>
</organism>
<dbReference type="InterPro" id="IPR016140">
    <property type="entry name" value="Bifunc_inhib/LTP/seed_store"/>
</dbReference>
<feature type="signal peptide" evidence="1">
    <location>
        <begin position="1"/>
        <end position="23"/>
    </location>
</feature>
<keyword evidence="1" id="KW-0732">Signal</keyword>
<name>B8LN95_PICSI</name>
<accession>B8LN95</accession>
<dbReference type="PANTHER" id="PTHR33122:SF13">
    <property type="entry name" value="BIFUNCTIONAL INHIBITOR_LIPID-TRANSFER PROTEIN_SEED STORAGE 2S ALBUMIN SUPERFAMILY PROTEIN"/>
    <property type="match status" value="1"/>
</dbReference>
<proteinExistence type="evidence at transcript level"/>
<dbReference type="PANTHER" id="PTHR33122">
    <property type="entry name" value="LIPID BINDING PROTEIN-RELATED"/>
    <property type="match status" value="1"/>
</dbReference>
<feature type="chain" id="PRO_5002877305" description="Bifunctional inhibitor/plant lipid transfer protein/seed storage helical domain-containing protein" evidence="1">
    <location>
        <begin position="24"/>
        <end position="111"/>
    </location>
</feature>
<evidence type="ECO:0000256" key="1">
    <source>
        <dbReference type="SAM" id="SignalP"/>
    </source>
</evidence>